<dbReference type="Pfam" id="PF01853">
    <property type="entry name" value="MOZ_SAS"/>
    <property type="match status" value="1"/>
</dbReference>
<keyword evidence="9" id="KW-0805">Transcription regulation</keyword>
<evidence type="ECO:0000256" key="8">
    <source>
        <dbReference type="ARBA" id="ARBA00022990"/>
    </source>
</evidence>
<dbReference type="Gene3D" id="3.40.630.30">
    <property type="match status" value="1"/>
</dbReference>
<dbReference type="PANTHER" id="PTHR10615">
    <property type="entry name" value="HISTONE ACETYLTRANSFERASE"/>
    <property type="match status" value="1"/>
</dbReference>
<evidence type="ECO:0000259" key="15">
    <source>
        <dbReference type="PROSITE" id="PS51726"/>
    </source>
</evidence>
<dbReference type="InterPro" id="IPR040706">
    <property type="entry name" value="Zf-MYST"/>
</dbReference>
<evidence type="ECO:0000313" key="17">
    <source>
        <dbReference type="Proteomes" id="UP000246740"/>
    </source>
</evidence>
<proteinExistence type="inferred from homology"/>
<dbReference type="InterPro" id="IPR016181">
    <property type="entry name" value="Acyl_CoA_acyltransferase"/>
</dbReference>
<dbReference type="EC" id="2.3.1.48" evidence="3"/>
<dbReference type="GO" id="GO:0005634">
    <property type="term" value="C:nucleus"/>
    <property type="evidence" value="ECO:0007669"/>
    <property type="project" value="UniProtKB-SubCell"/>
</dbReference>
<accession>A0A317Y0Q5</accession>
<feature type="active site" description="Proton donor/acceptor" evidence="13">
    <location>
        <position position="230"/>
    </location>
</feature>
<feature type="compositionally biased region" description="Polar residues" evidence="14">
    <location>
        <begin position="19"/>
        <end position="28"/>
    </location>
</feature>
<dbReference type="InterPro" id="IPR050603">
    <property type="entry name" value="MYST_HAT"/>
</dbReference>
<gene>
    <name evidence="16" type="ORF">BCV70DRAFT_154276</name>
</gene>
<dbReference type="STRING" id="1882483.A0A317Y0Q5"/>
<evidence type="ECO:0000256" key="12">
    <source>
        <dbReference type="ARBA" id="ARBA00023315"/>
    </source>
</evidence>
<comment type="subcellular location">
    <subcellularLocation>
        <location evidence="1">Nucleus</location>
    </subcellularLocation>
</comment>
<dbReference type="Gene3D" id="3.30.60.60">
    <property type="entry name" value="N-acetyl transferase-like"/>
    <property type="match status" value="1"/>
</dbReference>
<dbReference type="PROSITE" id="PS00028">
    <property type="entry name" value="ZINC_FINGER_C2H2_1"/>
    <property type="match status" value="1"/>
</dbReference>
<keyword evidence="10" id="KW-0804">Transcription</keyword>
<dbReference type="FunFam" id="3.40.630.30:FF:000156">
    <property type="entry name" value="Histone acetyltransferase"/>
    <property type="match status" value="1"/>
</dbReference>
<dbReference type="Gene3D" id="1.10.10.10">
    <property type="entry name" value="Winged helix-like DNA-binding domain superfamily/Winged helix DNA-binding domain"/>
    <property type="match status" value="1"/>
</dbReference>
<evidence type="ECO:0000256" key="14">
    <source>
        <dbReference type="SAM" id="MobiDB-lite"/>
    </source>
</evidence>
<evidence type="ECO:0000256" key="10">
    <source>
        <dbReference type="ARBA" id="ARBA00023163"/>
    </source>
</evidence>
<sequence>MRRECNDGAHSSDGGAPTPTGSRQTSPTVAERIVRQRSRDGGAGSDASPPPPPPPRNIERVLYGNFDIKTWYYSPFSREVPPPLRMLWVCEGCFKYMKTYNAFAVHKKLCPHTHPPGRKLYQRGAHIIWEVDGAEQKLYCQNLSLFGKLFIDHKTIYFDVEPFLFYILTDASASFDHPLGFFSKEKNSYDDYNLACIITFPPFQRKSFGTLMIEFSYFLSARQGMLGTPERPLSDLGHRGYLAFWSSVVLRALL</sequence>
<dbReference type="Pfam" id="PF17772">
    <property type="entry name" value="zf-MYST"/>
    <property type="match status" value="1"/>
</dbReference>
<dbReference type="SUPFAM" id="SSF55729">
    <property type="entry name" value="Acyl-CoA N-acyltransferases (Nat)"/>
    <property type="match status" value="1"/>
</dbReference>
<feature type="region of interest" description="Disordered" evidence="14">
    <location>
        <begin position="1"/>
        <end position="57"/>
    </location>
</feature>
<dbReference type="GO" id="GO:0046972">
    <property type="term" value="F:histone H4K16 acetyltransferase activity"/>
    <property type="evidence" value="ECO:0007669"/>
    <property type="project" value="TreeGrafter"/>
</dbReference>
<evidence type="ECO:0000256" key="13">
    <source>
        <dbReference type="PIRSR" id="PIRSR602717-51"/>
    </source>
</evidence>
<feature type="domain" description="MYST-type HAT" evidence="15">
    <location>
        <begin position="53"/>
        <end position="254"/>
    </location>
</feature>
<dbReference type="AlphaFoldDB" id="A0A317Y0Q5"/>
<evidence type="ECO:0000256" key="6">
    <source>
        <dbReference type="ARBA" id="ARBA00022771"/>
    </source>
</evidence>
<evidence type="ECO:0000256" key="5">
    <source>
        <dbReference type="ARBA" id="ARBA00022723"/>
    </source>
</evidence>
<evidence type="ECO:0000256" key="9">
    <source>
        <dbReference type="ARBA" id="ARBA00023015"/>
    </source>
</evidence>
<evidence type="ECO:0000256" key="2">
    <source>
        <dbReference type="ARBA" id="ARBA00010107"/>
    </source>
</evidence>
<keyword evidence="7" id="KW-0862">Zinc</keyword>
<evidence type="ECO:0000313" key="16">
    <source>
        <dbReference type="EMBL" id="PWZ03209.1"/>
    </source>
</evidence>
<evidence type="ECO:0000256" key="1">
    <source>
        <dbReference type="ARBA" id="ARBA00004123"/>
    </source>
</evidence>
<name>A0A317Y0Q5_9BASI</name>
<organism evidence="16 17">
    <name type="scientific">Testicularia cyperi</name>
    <dbReference type="NCBI Taxonomy" id="1882483"/>
    <lineage>
        <taxon>Eukaryota</taxon>
        <taxon>Fungi</taxon>
        <taxon>Dikarya</taxon>
        <taxon>Basidiomycota</taxon>
        <taxon>Ustilaginomycotina</taxon>
        <taxon>Ustilaginomycetes</taxon>
        <taxon>Ustilaginales</taxon>
        <taxon>Anthracoideaceae</taxon>
        <taxon>Testicularia</taxon>
    </lineage>
</organism>
<feature type="non-terminal residue" evidence="16">
    <location>
        <position position="254"/>
    </location>
</feature>
<evidence type="ECO:0000256" key="3">
    <source>
        <dbReference type="ARBA" id="ARBA00013184"/>
    </source>
</evidence>
<evidence type="ECO:0000256" key="11">
    <source>
        <dbReference type="ARBA" id="ARBA00023242"/>
    </source>
</evidence>
<comment type="similarity">
    <text evidence="2">Belongs to the MYST (SAS/MOZ) family.</text>
</comment>
<dbReference type="InterPro" id="IPR013087">
    <property type="entry name" value="Znf_C2H2_type"/>
</dbReference>
<dbReference type="GO" id="GO:0035267">
    <property type="term" value="C:NuA4 histone acetyltransferase complex"/>
    <property type="evidence" value="ECO:0007669"/>
    <property type="project" value="TreeGrafter"/>
</dbReference>
<keyword evidence="12 16" id="KW-0012">Acyltransferase</keyword>
<protein>
    <recommendedName>
        <fullName evidence="3">histone acetyltransferase</fullName>
        <ecNumber evidence="3">2.3.1.48</ecNumber>
    </recommendedName>
</protein>
<reference evidence="16 17" key="1">
    <citation type="journal article" date="2018" name="Mol. Biol. Evol.">
        <title>Broad Genomic Sampling Reveals a Smut Pathogenic Ancestry of the Fungal Clade Ustilaginomycotina.</title>
        <authorList>
            <person name="Kijpornyongpan T."/>
            <person name="Mondo S.J."/>
            <person name="Barry K."/>
            <person name="Sandor L."/>
            <person name="Lee J."/>
            <person name="Lipzen A."/>
            <person name="Pangilinan J."/>
            <person name="LaButti K."/>
            <person name="Hainaut M."/>
            <person name="Henrissat B."/>
            <person name="Grigoriev I.V."/>
            <person name="Spatafora J.W."/>
            <person name="Aime M.C."/>
        </authorList>
    </citation>
    <scope>NUCLEOTIDE SEQUENCE [LARGE SCALE GENOMIC DNA]</scope>
    <source>
        <strain evidence="16 17">MCA 3645</strain>
    </source>
</reference>
<keyword evidence="8" id="KW-0007">Acetylation</keyword>
<dbReference type="PANTHER" id="PTHR10615:SF219">
    <property type="entry name" value="HISTONE ACETYLTRANSFERASE KAT5"/>
    <property type="match status" value="1"/>
</dbReference>
<keyword evidence="6" id="KW-0863">Zinc-finger</keyword>
<keyword evidence="17" id="KW-1185">Reference proteome</keyword>
<dbReference type="GO" id="GO:0006355">
    <property type="term" value="P:regulation of DNA-templated transcription"/>
    <property type="evidence" value="ECO:0007669"/>
    <property type="project" value="InterPro"/>
</dbReference>
<evidence type="ECO:0000256" key="4">
    <source>
        <dbReference type="ARBA" id="ARBA00022679"/>
    </source>
</evidence>
<dbReference type="InterPro" id="IPR002717">
    <property type="entry name" value="HAT_MYST-type"/>
</dbReference>
<dbReference type="EMBL" id="KZ819188">
    <property type="protein sequence ID" value="PWZ03209.1"/>
    <property type="molecule type" value="Genomic_DNA"/>
</dbReference>
<dbReference type="GO" id="GO:0008270">
    <property type="term" value="F:zinc ion binding"/>
    <property type="evidence" value="ECO:0007669"/>
    <property type="project" value="UniProtKB-KW"/>
</dbReference>
<dbReference type="PROSITE" id="PS51726">
    <property type="entry name" value="MYST_HAT"/>
    <property type="match status" value="1"/>
</dbReference>
<keyword evidence="4 16" id="KW-0808">Transferase</keyword>
<evidence type="ECO:0000256" key="7">
    <source>
        <dbReference type="ARBA" id="ARBA00022833"/>
    </source>
</evidence>
<dbReference type="OrthoDB" id="787137at2759"/>
<dbReference type="Proteomes" id="UP000246740">
    <property type="component" value="Unassembled WGS sequence"/>
</dbReference>
<keyword evidence="5" id="KW-0479">Metal-binding</keyword>
<keyword evidence="11" id="KW-0539">Nucleus</keyword>
<dbReference type="InterPro" id="IPR036388">
    <property type="entry name" value="WH-like_DNA-bd_sf"/>
</dbReference>
<dbReference type="InParanoid" id="A0A317Y0Q5"/>